<evidence type="ECO:0000313" key="7">
    <source>
        <dbReference type="Proteomes" id="UP001281410"/>
    </source>
</evidence>
<dbReference type="GO" id="GO:0005975">
    <property type="term" value="P:carbohydrate metabolic process"/>
    <property type="evidence" value="ECO:0007669"/>
    <property type="project" value="InterPro"/>
</dbReference>
<keyword evidence="5" id="KW-0732">Signal</keyword>
<dbReference type="PRINTS" id="PR00131">
    <property type="entry name" value="GLHYDRLASE1"/>
</dbReference>
<evidence type="ECO:0000256" key="1">
    <source>
        <dbReference type="ARBA" id="ARBA00010838"/>
    </source>
</evidence>
<dbReference type="Gene3D" id="3.20.20.80">
    <property type="entry name" value="Glycosidases"/>
    <property type="match status" value="2"/>
</dbReference>
<evidence type="ECO:0000256" key="3">
    <source>
        <dbReference type="ARBA" id="ARBA00023295"/>
    </source>
</evidence>
<dbReference type="FunFam" id="3.20.20.80:FF:000020">
    <property type="entry name" value="Beta-glucosidase 12"/>
    <property type="match status" value="1"/>
</dbReference>
<feature type="chain" id="PRO_5041920714" description="Beta-glucosidase" evidence="5">
    <location>
        <begin position="27"/>
        <end position="411"/>
    </location>
</feature>
<dbReference type="PANTHER" id="PTHR10353:SF318">
    <property type="entry name" value="BETA-GLUCOSIDASE 31-RELATED"/>
    <property type="match status" value="1"/>
</dbReference>
<dbReference type="InterPro" id="IPR033132">
    <property type="entry name" value="GH_1_N_CS"/>
</dbReference>
<dbReference type="EMBL" id="JANJYJ010000005">
    <property type="protein sequence ID" value="KAK3211286.1"/>
    <property type="molecule type" value="Genomic_DNA"/>
</dbReference>
<gene>
    <name evidence="6" type="ORF">Dsin_015992</name>
</gene>
<dbReference type="GO" id="GO:0019762">
    <property type="term" value="P:glucosinolate catabolic process"/>
    <property type="evidence" value="ECO:0007669"/>
    <property type="project" value="TreeGrafter"/>
</dbReference>
<evidence type="ECO:0008006" key="8">
    <source>
        <dbReference type="Google" id="ProtNLM"/>
    </source>
</evidence>
<sequence length="411" mass="46858">MAIIHGSLVCLLVLVTFLAQTHYIIANTTHPEVLSIFNRSSFPTEFIFGTASSSYQYEGAAKEDGRGPSIWDTFTHNSPDRISDRSNGDEAADFYHRYKEDVQIMKDMNLDAFRFSISWSRLLPRGKLSGGVNKEGISFYNNLINDLLSNGNNSITLARVYHGIQKGKIGITLVSHWMVPYSKTKPNVEAAKRALDFMFGWFMEPLTYGDYPFSMRTLVGERLPKFSKKESMMVKGSLDFLGLNYYTAFYAANVAVANSVNISYSTDSLANQTSDRKGILIGPPAASSWLHVYPRGLRDLLIYVKENYNNPTIYITENGVDELNNSTLPLEEALKDPVRIDYYHRHLSFLHKTIKEGVNVKGYFAWSLLDNFEWASGYTVRFGINFVDYEDGFKRYPKQSAIWFKNFLNKY</sequence>
<evidence type="ECO:0000256" key="2">
    <source>
        <dbReference type="ARBA" id="ARBA00022801"/>
    </source>
</evidence>
<evidence type="ECO:0000256" key="5">
    <source>
        <dbReference type="SAM" id="SignalP"/>
    </source>
</evidence>
<keyword evidence="2" id="KW-0378">Hydrolase</keyword>
<dbReference type="InterPro" id="IPR017853">
    <property type="entry name" value="GH"/>
</dbReference>
<keyword evidence="7" id="KW-1185">Reference proteome</keyword>
<proteinExistence type="inferred from homology"/>
<organism evidence="6 7">
    <name type="scientific">Dipteronia sinensis</name>
    <dbReference type="NCBI Taxonomy" id="43782"/>
    <lineage>
        <taxon>Eukaryota</taxon>
        <taxon>Viridiplantae</taxon>
        <taxon>Streptophyta</taxon>
        <taxon>Embryophyta</taxon>
        <taxon>Tracheophyta</taxon>
        <taxon>Spermatophyta</taxon>
        <taxon>Magnoliopsida</taxon>
        <taxon>eudicotyledons</taxon>
        <taxon>Gunneridae</taxon>
        <taxon>Pentapetalae</taxon>
        <taxon>rosids</taxon>
        <taxon>malvids</taxon>
        <taxon>Sapindales</taxon>
        <taxon>Sapindaceae</taxon>
        <taxon>Hippocastanoideae</taxon>
        <taxon>Acereae</taxon>
        <taxon>Dipteronia</taxon>
    </lineage>
</organism>
<name>A0AAE0AC88_9ROSI</name>
<dbReference type="GO" id="GO:0047782">
    <property type="term" value="F:coniferin beta-glucosidase activity"/>
    <property type="evidence" value="ECO:0007669"/>
    <property type="project" value="UniProtKB-ARBA"/>
</dbReference>
<dbReference type="PROSITE" id="PS00653">
    <property type="entry name" value="GLYCOSYL_HYDROL_F1_2"/>
    <property type="match status" value="1"/>
</dbReference>
<keyword evidence="3" id="KW-0326">Glycosidase</keyword>
<dbReference type="SUPFAM" id="SSF51445">
    <property type="entry name" value="(Trans)glycosidases"/>
    <property type="match status" value="1"/>
</dbReference>
<dbReference type="InterPro" id="IPR001360">
    <property type="entry name" value="Glyco_hydro_1"/>
</dbReference>
<comment type="similarity">
    <text evidence="1 4">Belongs to the glycosyl hydrolase 1 family.</text>
</comment>
<evidence type="ECO:0000313" key="6">
    <source>
        <dbReference type="EMBL" id="KAK3211286.1"/>
    </source>
</evidence>
<dbReference type="Proteomes" id="UP001281410">
    <property type="component" value="Unassembled WGS sequence"/>
</dbReference>
<dbReference type="PANTHER" id="PTHR10353">
    <property type="entry name" value="GLYCOSYL HYDROLASE"/>
    <property type="match status" value="1"/>
</dbReference>
<dbReference type="GO" id="GO:0009651">
    <property type="term" value="P:response to salt stress"/>
    <property type="evidence" value="ECO:0007669"/>
    <property type="project" value="TreeGrafter"/>
</dbReference>
<protein>
    <recommendedName>
        <fullName evidence="8">Beta-glucosidase</fullName>
    </recommendedName>
</protein>
<reference evidence="6" key="1">
    <citation type="journal article" date="2023" name="Plant J.">
        <title>Genome sequences and population genomics provide insights into the demographic history, inbreeding, and mutation load of two 'living fossil' tree species of Dipteronia.</title>
        <authorList>
            <person name="Feng Y."/>
            <person name="Comes H.P."/>
            <person name="Chen J."/>
            <person name="Zhu S."/>
            <person name="Lu R."/>
            <person name="Zhang X."/>
            <person name="Li P."/>
            <person name="Qiu J."/>
            <person name="Olsen K.M."/>
            <person name="Qiu Y."/>
        </authorList>
    </citation>
    <scope>NUCLEOTIDE SEQUENCE</scope>
    <source>
        <strain evidence="6">NBL</strain>
    </source>
</reference>
<comment type="caution">
    <text evidence="6">The sequence shown here is derived from an EMBL/GenBank/DDBJ whole genome shotgun (WGS) entry which is preliminary data.</text>
</comment>
<dbReference type="AlphaFoldDB" id="A0AAE0AC88"/>
<evidence type="ECO:0000256" key="4">
    <source>
        <dbReference type="RuleBase" id="RU003690"/>
    </source>
</evidence>
<feature type="signal peptide" evidence="5">
    <location>
        <begin position="1"/>
        <end position="26"/>
    </location>
</feature>
<accession>A0AAE0AC88</accession>
<dbReference type="Pfam" id="PF00232">
    <property type="entry name" value="Glyco_hydro_1"/>
    <property type="match status" value="2"/>
</dbReference>